<feature type="coiled-coil region" evidence="4">
    <location>
        <begin position="228"/>
        <end position="280"/>
    </location>
</feature>
<dbReference type="PANTHER" id="PTHR32176:SF92">
    <property type="entry name" value="XYLOSE ISOMERASE"/>
    <property type="match status" value="1"/>
</dbReference>
<dbReference type="GO" id="GO:0047372">
    <property type="term" value="F:monoacylglycerol lipase activity"/>
    <property type="evidence" value="ECO:0007669"/>
    <property type="project" value="TreeGrafter"/>
</dbReference>
<dbReference type="InterPro" id="IPR016035">
    <property type="entry name" value="Acyl_Trfase/lysoPLipase"/>
</dbReference>
<keyword evidence="3" id="KW-0442">Lipid degradation</keyword>
<evidence type="ECO:0000259" key="5">
    <source>
        <dbReference type="PROSITE" id="PS51635"/>
    </source>
</evidence>
<evidence type="ECO:0000256" key="2">
    <source>
        <dbReference type="ARBA" id="ARBA00023098"/>
    </source>
</evidence>
<keyword evidence="2 3" id="KW-0443">Lipid metabolism</keyword>
<evidence type="ECO:0000313" key="6">
    <source>
        <dbReference type="EMBL" id="CAF1188396.1"/>
    </source>
</evidence>
<dbReference type="GO" id="GO:0004620">
    <property type="term" value="F:phospholipase activity"/>
    <property type="evidence" value="ECO:0007669"/>
    <property type="project" value="TreeGrafter"/>
</dbReference>
<dbReference type="Proteomes" id="UP000682733">
    <property type="component" value="Unassembled WGS sequence"/>
</dbReference>
<dbReference type="Gene3D" id="1.25.40.10">
    <property type="entry name" value="Tetratricopeptide repeat domain"/>
    <property type="match status" value="1"/>
</dbReference>
<dbReference type="Pfam" id="PF01734">
    <property type="entry name" value="Patatin"/>
    <property type="match status" value="1"/>
</dbReference>
<feature type="domain" description="PNPLA" evidence="5">
    <location>
        <begin position="993"/>
        <end position="1175"/>
    </location>
</feature>
<gene>
    <name evidence="6" type="ORF">OVA965_LOCUS23414</name>
    <name evidence="7" type="ORF">TMI583_LOCUS24134</name>
</gene>
<dbReference type="SUPFAM" id="SSF48452">
    <property type="entry name" value="TPR-like"/>
    <property type="match status" value="1"/>
</dbReference>
<evidence type="ECO:0000313" key="7">
    <source>
        <dbReference type="EMBL" id="CAF3999496.1"/>
    </source>
</evidence>
<dbReference type="Proteomes" id="UP000677228">
    <property type="component" value="Unassembled WGS sequence"/>
</dbReference>
<protein>
    <recommendedName>
        <fullName evidence="5">PNPLA domain-containing protein</fullName>
    </recommendedName>
</protein>
<evidence type="ECO:0000256" key="4">
    <source>
        <dbReference type="SAM" id="Coils"/>
    </source>
</evidence>
<dbReference type="InterPro" id="IPR011990">
    <property type="entry name" value="TPR-like_helical_dom_sf"/>
</dbReference>
<comment type="similarity">
    <text evidence="1">Belongs to the patatin family.</text>
</comment>
<dbReference type="PANTHER" id="PTHR32176">
    <property type="entry name" value="XYLOSE ISOMERASE"/>
    <property type="match status" value="1"/>
</dbReference>
<proteinExistence type="inferred from homology"/>
<feature type="short sequence motif" description="DGA/G" evidence="3">
    <location>
        <begin position="1162"/>
        <end position="1164"/>
    </location>
</feature>
<dbReference type="Gene3D" id="3.40.1090.10">
    <property type="entry name" value="Cytosolic phospholipase A2 catalytic domain"/>
    <property type="match status" value="1"/>
</dbReference>
<accession>A0A8S2EMT0</accession>
<dbReference type="EMBL" id="CAJOBA010035159">
    <property type="protein sequence ID" value="CAF3999496.1"/>
    <property type="molecule type" value="Genomic_DNA"/>
</dbReference>
<dbReference type="SUPFAM" id="SSF52151">
    <property type="entry name" value="FabD/lysophospholipase-like"/>
    <property type="match status" value="1"/>
</dbReference>
<dbReference type="GO" id="GO:0016042">
    <property type="term" value="P:lipid catabolic process"/>
    <property type="evidence" value="ECO:0007669"/>
    <property type="project" value="UniProtKB-UniRule"/>
</dbReference>
<feature type="short sequence motif" description="GXGXXG" evidence="3">
    <location>
        <begin position="997"/>
        <end position="1002"/>
    </location>
</feature>
<dbReference type="CDD" id="cd07199">
    <property type="entry name" value="Pat17_PNPLA8_PNPLA9_like"/>
    <property type="match status" value="1"/>
</dbReference>
<dbReference type="EMBL" id="CAJNOK010013629">
    <property type="protein sequence ID" value="CAF1188396.1"/>
    <property type="molecule type" value="Genomic_DNA"/>
</dbReference>
<keyword evidence="4" id="KW-0175">Coiled coil</keyword>
<reference evidence="6" key="1">
    <citation type="submission" date="2021-02" db="EMBL/GenBank/DDBJ databases">
        <authorList>
            <person name="Nowell W R."/>
        </authorList>
    </citation>
    <scope>NUCLEOTIDE SEQUENCE</scope>
</reference>
<organism evidence="6 8">
    <name type="scientific">Didymodactylos carnosus</name>
    <dbReference type="NCBI Taxonomy" id="1234261"/>
    <lineage>
        <taxon>Eukaryota</taxon>
        <taxon>Metazoa</taxon>
        <taxon>Spiralia</taxon>
        <taxon>Gnathifera</taxon>
        <taxon>Rotifera</taxon>
        <taxon>Eurotatoria</taxon>
        <taxon>Bdelloidea</taxon>
        <taxon>Philodinida</taxon>
        <taxon>Philodinidae</taxon>
        <taxon>Didymodactylos</taxon>
    </lineage>
</organism>
<feature type="active site" description="Proton acceptor" evidence="3">
    <location>
        <position position="1162"/>
    </location>
</feature>
<feature type="active site" description="Nucleophile" evidence="3">
    <location>
        <position position="1031"/>
    </location>
</feature>
<dbReference type="InterPro" id="IPR002641">
    <property type="entry name" value="PNPLA_dom"/>
</dbReference>
<dbReference type="PROSITE" id="PS51635">
    <property type="entry name" value="PNPLA"/>
    <property type="match status" value="1"/>
</dbReference>
<sequence length="1301" mass="149503">MDETDDILDRLFDQSKGAIGDGDTEKALGLLTTIREKLQSRWSNYRKLADDSTEKLQSVPVELSPTTGISLNVDVSDKDWIEKYAYSLSHDDLDSSRLKLEELSSLIDRLFKQNIESLSEYFNIMRKCVRLRTVLRSLRDNIIAVKSSDLEQLNLLISLDKKITNGVYEQKGRFAESLLRNTALLFAGIPLTRERIEFHCSQLIALFDTRTVDDKNKYLFEDVLKCCLTKKEELLNELENRVNNLRYLDYYRNEGEKLMREAEENKIKKVKLALASYEQYRAAARTLDKNGNILEIVELRKCMAKSLILADEFDAEAELYTLAAISILLKAQEERSSNVGLETREDLVKLLKSLQENHNDRISDDAIEDNDKLQNYVDRRIRSLMLEQYLSKSMKDEQNMDELKTVEKYPTIARFKHLKIPTMSYVFEIGINYHVTGTFSSSIIERMLNDPILSSYAVTHFPKVTKRSNAPSDHSRYHSDSADIVNELLEIGEKPERVAWFLILKGSSLLDISEDPIKLDINNAANHFLQVNSRLVGQQRGTRTGIKAHSFVNLLELSGHIAQISYFLLKIIETQNYDYTIIKTIKESMSDNQQFLMFFDLQIQALEDLLFAFGYFDDKSFYPLFIQTLNENSKITSQRLIVSEMSESFVQLQEIPSCSSTGVMDEKRLFNKIVEAYRIGSPMFQKIIERFLMDKVENIVLTVNAGEKCIHLEPYQLNFQTILPYKHSDVCRHMNEFDYLPKYLPESLGSVSVTMEPDSIHGHVLVPSEIMRQLCNDQTRENYCEFQVAIYVHFVTVETNKTVSLFILAEPLLNYLDAQLQMVNDNASSIHILKEIALIHLNRALNLSNIHQLDALHEWHKAFDSYNKIFGICPTDNVAIIGYARCLLNFGRYKDAQTFLEDKRMIKTNSADISYLLAVAKRKQRLYNDAQLNIEDALRVDSNHKEAKAEENVIRSLREFSSLRIEQIIGRSKTYDEYNTKSTSKHCSSYNILSIDGGGIRGVIPAIWLAEIERRTKKHCSDMFQMMAGTSTGAIIAAGLACPKPRHKAFDIVELYTTQGSSIFSRVSCSKTFQVTLKAAQYTNEGRSKLFNQYFGETKLSEALTDLVITSTRADRSVTCLSTRYDGRLDTTQNITFKDALMGTSAAPTYFPQYDLDGPTVDGGVQANNPSMIAYKEAIRYHVNKENVFILSLGTGDYIPRRLPSNSTRNVVFWYKNRESVMKAILDAPQKNNEQYLSVALGNNYRRWEVWLEKQVKLDDYSKENIKMLCELAYARVEEMEEYDNKNRLSLLIERLTEEDM</sequence>
<evidence type="ECO:0000256" key="1">
    <source>
        <dbReference type="ARBA" id="ARBA00010240"/>
    </source>
</evidence>
<evidence type="ECO:0000313" key="8">
    <source>
        <dbReference type="Proteomes" id="UP000677228"/>
    </source>
</evidence>
<feature type="short sequence motif" description="GXSXG" evidence="3">
    <location>
        <begin position="1029"/>
        <end position="1033"/>
    </location>
</feature>
<comment type="caution">
    <text evidence="6">The sequence shown here is derived from an EMBL/GenBank/DDBJ whole genome shotgun (WGS) entry which is preliminary data.</text>
</comment>
<evidence type="ECO:0000256" key="3">
    <source>
        <dbReference type="PROSITE-ProRule" id="PRU01161"/>
    </source>
</evidence>
<name>A0A8S2EMT0_9BILA</name>
<keyword evidence="3" id="KW-0378">Hydrolase</keyword>